<dbReference type="EMBL" id="JBHSFA010000002">
    <property type="protein sequence ID" value="MFC4541403.1"/>
    <property type="molecule type" value="Genomic_DNA"/>
</dbReference>
<dbReference type="PANTHER" id="PTHR46268">
    <property type="entry name" value="STRESS RESPONSE PROTEIN NHAX"/>
    <property type="match status" value="1"/>
</dbReference>
<reference evidence="3 4" key="1">
    <citation type="journal article" date="2019" name="Int. J. Syst. Evol. Microbiol.">
        <title>The Global Catalogue of Microorganisms (GCM) 10K type strain sequencing project: providing services to taxonomists for standard genome sequencing and annotation.</title>
        <authorList>
            <consortium name="The Broad Institute Genomics Platform"/>
            <consortium name="The Broad Institute Genome Sequencing Center for Infectious Disease"/>
            <person name="Wu L."/>
            <person name="Ma J."/>
        </authorList>
    </citation>
    <scope>NUCLEOTIDE SEQUENCE [LARGE SCALE GENOMIC DNA]</scope>
    <source>
        <strain evidence="3 4">WLHS5</strain>
    </source>
</reference>
<dbReference type="InterPro" id="IPR006016">
    <property type="entry name" value="UspA"/>
</dbReference>
<dbReference type="CDD" id="cd00293">
    <property type="entry name" value="USP-like"/>
    <property type="match status" value="1"/>
</dbReference>
<proteinExistence type="inferred from homology"/>
<dbReference type="InterPro" id="IPR006015">
    <property type="entry name" value="Universal_stress_UspA"/>
</dbReference>
<dbReference type="Pfam" id="PF00582">
    <property type="entry name" value="Usp"/>
    <property type="match status" value="1"/>
</dbReference>
<dbReference type="RefSeq" id="WP_250139532.1">
    <property type="nucleotide sequence ID" value="NZ_JALIQP010000001.1"/>
</dbReference>
<dbReference type="Proteomes" id="UP001595898">
    <property type="component" value="Unassembled WGS sequence"/>
</dbReference>
<sequence length="139" mass="15356">MYDTILVPTDGSDPANRAVEHALELADRYDADVHAMYCVETHRYGEPALSSAEIVLDNLEDQGAAMLEELADRADNVGIECTWNVCHGRPWEEVHRKGEELDADLIVIGFQGQSHDRTGKIGSVAERVVRNADRPVLTA</sequence>
<name>A0ABD5PLX5_9EURY</name>
<evidence type="ECO:0000256" key="1">
    <source>
        <dbReference type="ARBA" id="ARBA00008791"/>
    </source>
</evidence>
<comment type="caution">
    <text evidence="3">The sequence shown here is derived from an EMBL/GenBank/DDBJ whole genome shotgun (WGS) entry which is preliminary data.</text>
</comment>
<evidence type="ECO:0000313" key="3">
    <source>
        <dbReference type="EMBL" id="MFC4541403.1"/>
    </source>
</evidence>
<keyword evidence="4" id="KW-1185">Reference proteome</keyword>
<protein>
    <submittedName>
        <fullName evidence="3">Universal stress protein</fullName>
    </submittedName>
</protein>
<dbReference type="SUPFAM" id="SSF52402">
    <property type="entry name" value="Adenine nucleotide alpha hydrolases-like"/>
    <property type="match status" value="1"/>
</dbReference>
<evidence type="ECO:0000313" key="4">
    <source>
        <dbReference type="Proteomes" id="UP001595898"/>
    </source>
</evidence>
<feature type="domain" description="UspA" evidence="2">
    <location>
        <begin position="1"/>
        <end position="137"/>
    </location>
</feature>
<comment type="similarity">
    <text evidence="1">Belongs to the universal stress protein A family.</text>
</comment>
<dbReference type="PRINTS" id="PR01438">
    <property type="entry name" value="UNVRSLSTRESS"/>
</dbReference>
<dbReference type="InterPro" id="IPR014729">
    <property type="entry name" value="Rossmann-like_a/b/a_fold"/>
</dbReference>
<evidence type="ECO:0000259" key="2">
    <source>
        <dbReference type="Pfam" id="PF00582"/>
    </source>
</evidence>
<dbReference type="Gene3D" id="3.40.50.620">
    <property type="entry name" value="HUPs"/>
    <property type="match status" value="1"/>
</dbReference>
<organism evidence="3 4">
    <name type="scientific">Halosolutus amylolyticus</name>
    <dbReference type="NCBI Taxonomy" id="2932267"/>
    <lineage>
        <taxon>Archaea</taxon>
        <taxon>Methanobacteriati</taxon>
        <taxon>Methanobacteriota</taxon>
        <taxon>Stenosarchaea group</taxon>
        <taxon>Halobacteria</taxon>
        <taxon>Halobacteriales</taxon>
        <taxon>Natrialbaceae</taxon>
        <taxon>Halosolutus</taxon>
    </lineage>
</organism>
<dbReference type="AlphaFoldDB" id="A0ABD5PLX5"/>
<gene>
    <name evidence="3" type="ORF">ACFO5R_05625</name>
</gene>
<dbReference type="PANTHER" id="PTHR46268:SF6">
    <property type="entry name" value="UNIVERSAL STRESS PROTEIN UP12"/>
    <property type="match status" value="1"/>
</dbReference>
<accession>A0ABD5PLX5</accession>